<accession>A0AAV2DB76</accession>
<dbReference type="Proteomes" id="UP001497516">
    <property type="component" value="Chromosome 2"/>
</dbReference>
<dbReference type="AlphaFoldDB" id="A0AAV2DB76"/>
<evidence type="ECO:0000313" key="3">
    <source>
        <dbReference type="Proteomes" id="UP001497516"/>
    </source>
</evidence>
<organism evidence="2 3">
    <name type="scientific">Linum trigynum</name>
    <dbReference type="NCBI Taxonomy" id="586398"/>
    <lineage>
        <taxon>Eukaryota</taxon>
        <taxon>Viridiplantae</taxon>
        <taxon>Streptophyta</taxon>
        <taxon>Embryophyta</taxon>
        <taxon>Tracheophyta</taxon>
        <taxon>Spermatophyta</taxon>
        <taxon>Magnoliopsida</taxon>
        <taxon>eudicotyledons</taxon>
        <taxon>Gunneridae</taxon>
        <taxon>Pentapetalae</taxon>
        <taxon>rosids</taxon>
        <taxon>fabids</taxon>
        <taxon>Malpighiales</taxon>
        <taxon>Linaceae</taxon>
        <taxon>Linum</taxon>
    </lineage>
</organism>
<sequence>MMEQGGTKGGVKTKEGSKKVSLMGMEKKGQSSGVAIKERGRKEGVVGSNSQKHTEGAGNLSPLGIR</sequence>
<dbReference type="EMBL" id="OZ034815">
    <property type="protein sequence ID" value="CAL1370459.1"/>
    <property type="molecule type" value="Genomic_DNA"/>
</dbReference>
<protein>
    <submittedName>
        <fullName evidence="2">Uncharacterized protein</fullName>
    </submittedName>
</protein>
<keyword evidence="3" id="KW-1185">Reference proteome</keyword>
<name>A0AAV2DB76_9ROSI</name>
<feature type="region of interest" description="Disordered" evidence="1">
    <location>
        <begin position="1"/>
        <end position="66"/>
    </location>
</feature>
<evidence type="ECO:0000256" key="1">
    <source>
        <dbReference type="SAM" id="MobiDB-lite"/>
    </source>
</evidence>
<proteinExistence type="predicted"/>
<reference evidence="2 3" key="1">
    <citation type="submission" date="2024-04" db="EMBL/GenBank/DDBJ databases">
        <authorList>
            <person name="Fracassetti M."/>
        </authorList>
    </citation>
    <scope>NUCLEOTIDE SEQUENCE [LARGE SCALE GENOMIC DNA]</scope>
</reference>
<gene>
    <name evidence="2" type="ORF">LTRI10_LOCUS12585</name>
</gene>
<evidence type="ECO:0000313" key="2">
    <source>
        <dbReference type="EMBL" id="CAL1370459.1"/>
    </source>
</evidence>